<name>A0A495PU84_9FLAO</name>
<dbReference type="CDD" id="cd06259">
    <property type="entry name" value="YdcF-like"/>
    <property type="match status" value="1"/>
</dbReference>
<evidence type="ECO:0000313" key="3">
    <source>
        <dbReference type="Proteomes" id="UP000276282"/>
    </source>
</evidence>
<evidence type="ECO:0000313" key="2">
    <source>
        <dbReference type="EMBL" id="RKS53536.1"/>
    </source>
</evidence>
<proteinExistence type="predicted"/>
<dbReference type="PANTHER" id="PTHR30336">
    <property type="entry name" value="INNER MEMBRANE PROTEIN, PROBABLE PERMEASE"/>
    <property type="match status" value="1"/>
</dbReference>
<protein>
    <submittedName>
        <fullName evidence="2">SanA protein</fullName>
    </submittedName>
</protein>
<organism evidence="2 3">
    <name type="scientific">Gillisia mitskevichiae</name>
    <dbReference type="NCBI Taxonomy" id="270921"/>
    <lineage>
        <taxon>Bacteria</taxon>
        <taxon>Pseudomonadati</taxon>
        <taxon>Bacteroidota</taxon>
        <taxon>Flavobacteriia</taxon>
        <taxon>Flavobacteriales</taxon>
        <taxon>Flavobacteriaceae</taxon>
        <taxon>Gillisia</taxon>
    </lineage>
</organism>
<gene>
    <name evidence="2" type="ORF">BC962_1788</name>
</gene>
<dbReference type="PANTHER" id="PTHR30336:SF6">
    <property type="entry name" value="INTEGRAL MEMBRANE PROTEIN"/>
    <property type="match status" value="1"/>
</dbReference>
<sequence>MIILGGGIAFIWGLSTYIIETTSDEIYSEISDLPVTNTLIVLGASVHSDGKLSPILRDRVDTALEIYRSGRAKQFLLSGDNRRNDYDEVSAMKNYLLERDVPENLIFTDPAGLDTYDSMYRSDHVYKIPNAIIVTQKFHLPRTLFIAEGLGLDYIGFPAKERFYETENNLIRREKLANLKAVYEVLTKQTPKNMGEETPVGR</sequence>
<dbReference type="EMBL" id="RBLG01000002">
    <property type="protein sequence ID" value="RKS53536.1"/>
    <property type="molecule type" value="Genomic_DNA"/>
</dbReference>
<dbReference type="InterPro" id="IPR051599">
    <property type="entry name" value="Cell_Envelope_Assoc"/>
</dbReference>
<keyword evidence="3" id="KW-1185">Reference proteome</keyword>
<dbReference type="GO" id="GO:0005886">
    <property type="term" value="C:plasma membrane"/>
    <property type="evidence" value="ECO:0007669"/>
    <property type="project" value="TreeGrafter"/>
</dbReference>
<feature type="domain" description="DUF218" evidence="1">
    <location>
        <begin position="39"/>
        <end position="183"/>
    </location>
</feature>
<dbReference type="InterPro" id="IPR003848">
    <property type="entry name" value="DUF218"/>
</dbReference>
<accession>A0A495PU84</accession>
<dbReference type="Pfam" id="PF02698">
    <property type="entry name" value="DUF218"/>
    <property type="match status" value="1"/>
</dbReference>
<comment type="caution">
    <text evidence="2">The sequence shown here is derived from an EMBL/GenBank/DDBJ whole genome shotgun (WGS) entry which is preliminary data.</text>
</comment>
<reference evidence="2 3" key="1">
    <citation type="submission" date="2018-10" db="EMBL/GenBank/DDBJ databases">
        <title>Genomic Encyclopedia of Archaeal and Bacterial Type Strains, Phase II (KMG-II): from individual species to whole genera.</title>
        <authorList>
            <person name="Goeker M."/>
        </authorList>
    </citation>
    <scope>NUCLEOTIDE SEQUENCE [LARGE SCALE GENOMIC DNA]</scope>
    <source>
        <strain evidence="2 3">DSM 19839</strain>
    </source>
</reference>
<dbReference type="AlphaFoldDB" id="A0A495PU84"/>
<dbReference type="Proteomes" id="UP000276282">
    <property type="component" value="Unassembled WGS sequence"/>
</dbReference>
<evidence type="ECO:0000259" key="1">
    <source>
        <dbReference type="Pfam" id="PF02698"/>
    </source>
</evidence>